<sequence>MTTEAGSETDVKKEPEKVPEVEQQQEQETVPPQTEEQSSKPAESEAPPTAAAAADQPQEENQIAEPQSEPEASASPDPSSPPAASAQKKEKGISRFLPPWLKRQKSQSQEKPAESPTPHTEPIEEKSVKEEDEEEKKSGDQPDGGAAERTEEVEVKEEAQSRPQEEEQEKEEEEKEKEEEKSVGSADTQPAREEREGEPEVKESEEKKEEKKEQEQVIQPEESAALLPHKLSKKMKMVVCHVTLLDGSQFSCEVEKRAKGQYLFFEVCEHLNLVEKDYFALSFKDNAEQRCWLDPTKEIKRQIRNSQWQFAFSVKFYPPDPSQLTEDLTRYLLCLQLRQDIASGRLPCSFVTHALLGSYALQAELGDQDPDEHRLDYISDFQFAPNQTKELEEKVMELHKSHRGMTPAQADAQFLENAKKLSMYGVDLHHAKDSEGVDIMLGVCANGLLIYKDRLRINRFAWPKILKISYKRSNFYIKIRPGEAEQFESTVGFKLPNHRAAKRVWKVCVEHHTFFRLTSPEQPTKSKFLTLGSKFRYSGRTQAQARQASTLIDRPTPYFQRTSSKRISRSLDGAPMVNISDYSRAVDSAAGGDNGPALELNSDSKSLFMFPFSPSSSTLSSLPPTLDTISELDLLSDISEDEPDLLPQPDPEDSGSFPAFACAVDGGQPVSSPLPEDPPLPPRRSLPQLALSLLCFCKALRLPSLLDEDGFISLPFLPEDCAALLLPAGLHRHLPPSLLPSFLLLFAVLLSACQSVVLSLLLALPLALSLCYLEPKAYVLFRPPAVTAELTSPEEIQCDPAA</sequence>
<reference evidence="2" key="1">
    <citation type="submission" date="2025-08" db="UniProtKB">
        <authorList>
            <consortium name="RefSeq"/>
        </authorList>
    </citation>
    <scope>IDENTIFICATION</scope>
    <source>
        <strain evidence="2">Tuebingen</strain>
        <tissue evidence="2">Fibroblasts and whole tissue</tissue>
    </source>
</reference>
<evidence type="ECO:0000313" key="1">
    <source>
        <dbReference type="Proteomes" id="UP000000437"/>
    </source>
</evidence>
<keyword evidence="1" id="KW-1185">Reference proteome</keyword>
<dbReference type="Proteomes" id="UP000000437">
    <property type="component" value="Chromosome 20"/>
</dbReference>
<gene>
    <name evidence="2" type="primary">wu:fi46h04</name>
</gene>
<accession>A0AC58I7B7</accession>
<evidence type="ECO:0000313" key="2">
    <source>
        <dbReference type="RefSeq" id="XP_073790116.1"/>
    </source>
</evidence>
<protein>
    <submittedName>
        <fullName evidence="2">Band 4.1-like protein 2 isoform X44</fullName>
    </submittedName>
</protein>
<dbReference type="RefSeq" id="XP_073790116.1">
    <property type="nucleotide sequence ID" value="XM_073934015.1"/>
</dbReference>
<proteinExistence type="predicted"/>
<name>A0AC58I7B7_DANRE</name>
<organism evidence="1 2">
    <name type="scientific">Danio rerio</name>
    <name type="common">Zebrafish</name>
    <name type="synonym">Brachydanio rerio</name>
    <dbReference type="NCBI Taxonomy" id="7955"/>
    <lineage>
        <taxon>Eukaryota</taxon>
        <taxon>Metazoa</taxon>
        <taxon>Chordata</taxon>
        <taxon>Craniata</taxon>
        <taxon>Vertebrata</taxon>
        <taxon>Euteleostomi</taxon>
        <taxon>Actinopterygii</taxon>
        <taxon>Neopterygii</taxon>
        <taxon>Teleostei</taxon>
        <taxon>Ostariophysi</taxon>
        <taxon>Cypriniformes</taxon>
        <taxon>Danionidae</taxon>
        <taxon>Danioninae</taxon>
        <taxon>Danio</taxon>
    </lineage>
</organism>